<dbReference type="GO" id="GO:0016757">
    <property type="term" value="F:glycosyltransferase activity"/>
    <property type="evidence" value="ECO:0007669"/>
    <property type="project" value="InterPro"/>
</dbReference>
<dbReference type="PANTHER" id="PTHR12526">
    <property type="entry name" value="GLYCOSYLTRANSFERASE"/>
    <property type="match status" value="1"/>
</dbReference>
<evidence type="ECO:0000313" key="2">
    <source>
        <dbReference type="EMBL" id="TDX59254.1"/>
    </source>
</evidence>
<evidence type="ECO:0000313" key="3">
    <source>
        <dbReference type="Proteomes" id="UP000295832"/>
    </source>
</evidence>
<protein>
    <submittedName>
        <fullName evidence="2">Glycosyltransferase involved in cell wall biosynthesis</fullName>
    </submittedName>
</protein>
<name>A0A4R8HLK7_9FIRM</name>
<dbReference type="STRING" id="926561.GCA_000379025_00911"/>
<dbReference type="PANTHER" id="PTHR12526:SF625">
    <property type="entry name" value="PHOSPHATIDYLINOSITOL GLYCAN-CLASS A"/>
    <property type="match status" value="1"/>
</dbReference>
<dbReference type="AlphaFoldDB" id="A0A4R8HLK7"/>
<dbReference type="Gene3D" id="3.40.50.2000">
    <property type="entry name" value="Glycogen Phosphorylase B"/>
    <property type="match status" value="2"/>
</dbReference>
<keyword evidence="2" id="KW-0808">Transferase</keyword>
<dbReference type="Pfam" id="PF00534">
    <property type="entry name" value="Glycos_transf_1"/>
    <property type="match status" value="1"/>
</dbReference>
<dbReference type="CDD" id="cd03801">
    <property type="entry name" value="GT4_PimA-like"/>
    <property type="match status" value="1"/>
</dbReference>
<sequence>MSVKTIAICSSQVPYVRGGAEILVDELHKQLLKRGFESVIINIPFKWYPKQQLIDSALVWRMTDITESNGKKIDRVICTKYPNYVVNHPDKVLWLFHQHRQMYDLLGGEYSEFKNTPEDLAYINQVKNIDNNTITEAKKVFTISKTVSGRLKKYNDIESTALYPPTKHEEEYYTEDYDDYIFIASRLDSIKRINLIIEAMKYTKTDAKLLIAGKGPHENEYKKLAKKLGLKNKVVFKGFVSDEELLNLYANCFSVFFSPKDEDYGFITIEAFKSKKPVITTVDSGGVLEFVEDGKTGYVVENDPKKIAEKVDYLYNNRNKCRKFGQNAYKKVEEIYWDNVIEQLTKEY</sequence>
<reference evidence="2 3" key="1">
    <citation type="submission" date="2019-03" db="EMBL/GenBank/DDBJ databases">
        <title>Subsurface microbial communities from deep shales in Ohio and West Virginia, USA.</title>
        <authorList>
            <person name="Wrighton K."/>
        </authorList>
    </citation>
    <scope>NUCLEOTIDE SEQUENCE [LARGE SCALE GENOMIC DNA]</scope>
    <source>
        <strain evidence="2 3">MSL 6dP</strain>
    </source>
</reference>
<dbReference type="RefSeq" id="WP_018248109.1">
    <property type="nucleotide sequence ID" value="NZ_SOEG01000001.1"/>
</dbReference>
<dbReference type="SUPFAM" id="SSF53756">
    <property type="entry name" value="UDP-Glycosyltransferase/glycogen phosphorylase"/>
    <property type="match status" value="1"/>
</dbReference>
<organism evidence="2 3">
    <name type="scientific">Orenia marismortui</name>
    <dbReference type="NCBI Taxonomy" id="46469"/>
    <lineage>
        <taxon>Bacteria</taxon>
        <taxon>Bacillati</taxon>
        <taxon>Bacillota</taxon>
        <taxon>Clostridia</taxon>
        <taxon>Halanaerobiales</taxon>
        <taxon>Halobacteroidaceae</taxon>
        <taxon>Orenia</taxon>
    </lineage>
</organism>
<gene>
    <name evidence="2" type="ORF">C7959_101141</name>
</gene>
<keyword evidence="3" id="KW-1185">Reference proteome</keyword>
<evidence type="ECO:0000259" key="1">
    <source>
        <dbReference type="Pfam" id="PF00534"/>
    </source>
</evidence>
<dbReference type="InterPro" id="IPR001296">
    <property type="entry name" value="Glyco_trans_1"/>
</dbReference>
<accession>A0A4R8HLK7</accession>
<dbReference type="EMBL" id="SOEG01000001">
    <property type="protein sequence ID" value="TDX59254.1"/>
    <property type="molecule type" value="Genomic_DNA"/>
</dbReference>
<feature type="domain" description="Glycosyl transferase family 1" evidence="1">
    <location>
        <begin position="177"/>
        <end position="330"/>
    </location>
</feature>
<dbReference type="Proteomes" id="UP000295832">
    <property type="component" value="Unassembled WGS sequence"/>
</dbReference>
<comment type="caution">
    <text evidence="2">The sequence shown here is derived from an EMBL/GenBank/DDBJ whole genome shotgun (WGS) entry which is preliminary data.</text>
</comment>
<proteinExistence type="predicted"/>